<dbReference type="GO" id="GO:0008270">
    <property type="term" value="F:zinc ion binding"/>
    <property type="evidence" value="ECO:0007669"/>
    <property type="project" value="UniProtKB-KW"/>
</dbReference>
<evidence type="ECO:0000313" key="8">
    <source>
        <dbReference type="Proteomes" id="UP000001997"/>
    </source>
</evidence>
<accession>A5DFG1</accession>
<dbReference type="RefSeq" id="XP_001486341.2">
    <property type="nucleotide sequence ID" value="XM_001486291.1"/>
</dbReference>
<feature type="compositionally biased region" description="Basic and acidic residues" evidence="5">
    <location>
        <begin position="73"/>
        <end position="82"/>
    </location>
</feature>
<keyword evidence="3" id="KW-0862">Zinc</keyword>
<dbReference type="HOGENOM" id="CLU_052358_2_1_1"/>
<dbReference type="GO" id="GO:0005737">
    <property type="term" value="C:cytoplasm"/>
    <property type="evidence" value="ECO:0007669"/>
    <property type="project" value="TreeGrafter"/>
</dbReference>
<dbReference type="Proteomes" id="UP000001997">
    <property type="component" value="Unassembled WGS sequence"/>
</dbReference>
<dbReference type="OrthoDB" id="431929at2759"/>
<evidence type="ECO:0000256" key="5">
    <source>
        <dbReference type="SAM" id="MobiDB-lite"/>
    </source>
</evidence>
<feature type="region of interest" description="Disordered" evidence="5">
    <location>
        <begin position="47"/>
        <end position="88"/>
    </location>
</feature>
<organism evidence="7 8">
    <name type="scientific">Meyerozyma guilliermondii (strain ATCC 6260 / CBS 566 / DSM 6381 / JCM 1539 / NBRC 10279 / NRRL Y-324)</name>
    <name type="common">Yeast</name>
    <name type="synonym">Candida guilliermondii</name>
    <dbReference type="NCBI Taxonomy" id="294746"/>
    <lineage>
        <taxon>Eukaryota</taxon>
        <taxon>Fungi</taxon>
        <taxon>Dikarya</taxon>
        <taxon>Ascomycota</taxon>
        <taxon>Saccharomycotina</taxon>
        <taxon>Pichiomycetes</taxon>
        <taxon>Debaryomycetaceae</taxon>
        <taxon>Meyerozyma</taxon>
    </lineage>
</organism>
<proteinExistence type="predicted"/>
<dbReference type="Gene3D" id="4.10.1110.10">
    <property type="entry name" value="AN1-like Zinc finger"/>
    <property type="match status" value="1"/>
</dbReference>
<evidence type="ECO:0000256" key="4">
    <source>
        <dbReference type="PROSITE-ProRule" id="PRU00449"/>
    </source>
</evidence>
<protein>
    <recommendedName>
        <fullName evidence="6">AN1-type domain-containing protein</fullName>
    </recommendedName>
</protein>
<dbReference type="OMA" id="RQYCLKH"/>
<dbReference type="STRING" id="294746.A5DFG1"/>
<dbReference type="InterPro" id="IPR000058">
    <property type="entry name" value="Znf_AN1"/>
</dbReference>
<dbReference type="InterPro" id="IPR035896">
    <property type="entry name" value="AN1-like_Znf"/>
</dbReference>
<dbReference type="FunCoup" id="A5DFG1">
    <property type="interactions" value="209"/>
</dbReference>
<dbReference type="SUPFAM" id="SSF118310">
    <property type="entry name" value="AN1-like Zinc finger"/>
    <property type="match status" value="1"/>
</dbReference>
<name>A5DFG1_PICGU</name>
<keyword evidence="8" id="KW-1185">Reference proteome</keyword>
<dbReference type="InParanoid" id="A5DFG1"/>
<evidence type="ECO:0000256" key="1">
    <source>
        <dbReference type="ARBA" id="ARBA00022723"/>
    </source>
</evidence>
<dbReference type="AlphaFoldDB" id="A5DFG1"/>
<dbReference type="KEGG" id="pgu:PGUG_02012"/>
<dbReference type="Pfam" id="PF01428">
    <property type="entry name" value="zf-AN1"/>
    <property type="match status" value="1"/>
</dbReference>
<dbReference type="eggNOG" id="KOG3183">
    <property type="taxonomic scope" value="Eukaryota"/>
</dbReference>
<dbReference type="EMBL" id="CH408156">
    <property type="protein sequence ID" value="EDK37914.2"/>
    <property type="molecule type" value="Genomic_DNA"/>
</dbReference>
<evidence type="ECO:0000256" key="2">
    <source>
        <dbReference type="ARBA" id="ARBA00022771"/>
    </source>
</evidence>
<evidence type="ECO:0000256" key="3">
    <source>
        <dbReference type="ARBA" id="ARBA00022833"/>
    </source>
</evidence>
<dbReference type="PROSITE" id="PS51039">
    <property type="entry name" value="ZF_AN1"/>
    <property type="match status" value="1"/>
</dbReference>
<feature type="domain" description="AN1-type" evidence="6">
    <location>
        <begin position="5"/>
        <end position="51"/>
    </location>
</feature>
<reference evidence="7 8" key="1">
    <citation type="journal article" date="2009" name="Nature">
        <title>Evolution of pathogenicity and sexual reproduction in eight Candida genomes.</title>
        <authorList>
            <person name="Butler G."/>
            <person name="Rasmussen M.D."/>
            <person name="Lin M.F."/>
            <person name="Santos M.A."/>
            <person name="Sakthikumar S."/>
            <person name="Munro C.A."/>
            <person name="Rheinbay E."/>
            <person name="Grabherr M."/>
            <person name="Forche A."/>
            <person name="Reedy J.L."/>
            <person name="Agrafioti I."/>
            <person name="Arnaud M.B."/>
            <person name="Bates S."/>
            <person name="Brown A.J."/>
            <person name="Brunke S."/>
            <person name="Costanzo M.C."/>
            <person name="Fitzpatrick D.A."/>
            <person name="de Groot P.W."/>
            <person name="Harris D."/>
            <person name="Hoyer L.L."/>
            <person name="Hube B."/>
            <person name="Klis F.M."/>
            <person name="Kodira C."/>
            <person name="Lennard N."/>
            <person name="Logue M.E."/>
            <person name="Martin R."/>
            <person name="Neiman A.M."/>
            <person name="Nikolaou E."/>
            <person name="Quail M.A."/>
            <person name="Quinn J."/>
            <person name="Santos M.C."/>
            <person name="Schmitzberger F.F."/>
            <person name="Sherlock G."/>
            <person name="Shah P."/>
            <person name="Silverstein K.A."/>
            <person name="Skrzypek M.S."/>
            <person name="Soll D."/>
            <person name="Staggs R."/>
            <person name="Stansfield I."/>
            <person name="Stumpf M.P."/>
            <person name="Sudbery P.E."/>
            <person name="Srikantha T."/>
            <person name="Zeng Q."/>
            <person name="Berman J."/>
            <person name="Berriman M."/>
            <person name="Heitman J."/>
            <person name="Gow N.A."/>
            <person name="Lorenz M.C."/>
            <person name="Birren B.W."/>
            <person name="Kellis M."/>
            <person name="Cuomo C.A."/>
        </authorList>
    </citation>
    <scope>NUCLEOTIDE SEQUENCE [LARGE SCALE GENOMIC DNA]</scope>
    <source>
        <strain evidence="8">ATCC 6260 / CBS 566 / DSM 6381 / JCM 1539 / NBRC 10279 / NRRL Y-324</strain>
    </source>
</reference>
<evidence type="ECO:0000259" key="6">
    <source>
        <dbReference type="PROSITE" id="PS51039"/>
    </source>
</evidence>
<evidence type="ECO:0000313" key="7">
    <source>
        <dbReference type="EMBL" id="EDK37914.2"/>
    </source>
</evidence>
<dbReference type="SMART" id="SM00154">
    <property type="entry name" value="ZnF_AN1"/>
    <property type="match status" value="1"/>
</dbReference>
<dbReference type="PANTHER" id="PTHR14677:SF40">
    <property type="entry name" value="CDC48-ASSOCIATED UBIQUITIN-LIKE_ZINC FINGER PROTEIN 1"/>
    <property type="match status" value="1"/>
</dbReference>
<keyword evidence="1" id="KW-0479">Metal-binding</keyword>
<dbReference type="Pfam" id="PF25327">
    <property type="entry name" value="UBL_ZFAND1"/>
    <property type="match status" value="1"/>
</dbReference>
<gene>
    <name evidence="7" type="ORF">PGUG_02012</name>
</gene>
<sequence length="253" mass="28187">MSGIMDIGEHCAYCRQLDFLPFACDGCKKVFCASHRTQLQHHCPVLLDKSPSPPVSSSSERTKGSVSALFPDRSQDREKLEKSLSAPKKPTTIKETQFRVGDVAATTNNAFSKLKVLFGAQKEKKKSAAKRSRTVEILQLRKAAHGDPKVKPVDRVHVWCLYVDAHGDIETTKKIDVEKQRQAIWFSKQWPVGRAIDALAESLRVKNVNNSTSDGLQRLAMFTMAQDQPQLVAASERCSRFQDGDTVYLVRGG</sequence>
<dbReference type="PANTHER" id="PTHR14677">
    <property type="entry name" value="ARSENITE INDUCUBLE RNA ASSOCIATED PROTEIN AIP-1-RELATED"/>
    <property type="match status" value="1"/>
</dbReference>
<dbReference type="GeneID" id="5127980"/>
<dbReference type="InterPro" id="IPR057358">
    <property type="entry name" value="UBL_ZFAND1-like"/>
</dbReference>
<keyword evidence="2 4" id="KW-0863">Zinc-finger</keyword>